<name>A0ABM1IFH8_POLDO</name>
<feature type="coiled-coil region" evidence="1">
    <location>
        <begin position="694"/>
        <end position="721"/>
    </location>
</feature>
<feature type="signal peptide" evidence="3">
    <location>
        <begin position="1"/>
        <end position="16"/>
    </location>
</feature>
<dbReference type="InterPro" id="IPR056499">
    <property type="entry name" value="Beta-prop_HPS5-like"/>
</dbReference>
<evidence type="ECO:0000313" key="6">
    <source>
        <dbReference type="RefSeq" id="XP_015178965.1"/>
    </source>
</evidence>
<keyword evidence="5" id="KW-1185">Reference proteome</keyword>
<dbReference type="SUPFAM" id="SSF50978">
    <property type="entry name" value="WD40 repeat-like"/>
    <property type="match status" value="1"/>
</dbReference>
<dbReference type="InterPro" id="IPR036322">
    <property type="entry name" value="WD40_repeat_dom_sf"/>
</dbReference>
<evidence type="ECO:0000256" key="2">
    <source>
        <dbReference type="SAM" id="MobiDB-lite"/>
    </source>
</evidence>
<protein>
    <submittedName>
        <fullName evidence="6">Uncharacterized protein LOC107067716 isoform X1</fullName>
    </submittedName>
</protein>
<feature type="region of interest" description="Disordered" evidence="2">
    <location>
        <begin position="633"/>
        <end position="655"/>
    </location>
</feature>
<accession>A0ABM1IFH8</accession>
<dbReference type="Pfam" id="PF23756">
    <property type="entry name" value="Beta-prop_HPS5"/>
    <property type="match status" value="1"/>
</dbReference>
<evidence type="ECO:0000259" key="4">
    <source>
        <dbReference type="Pfam" id="PF23756"/>
    </source>
</evidence>
<dbReference type="RefSeq" id="XP_015178965.1">
    <property type="nucleotide sequence ID" value="XM_015323479.1"/>
</dbReference>
<feature type="domain" description="HPS5-like beta-propeller" evidence="4">
    <location>
        <begin position="56"/>
        <end position="366"/>
    </location>
</feature>
<feature type="compositionally biased region" description="Polar residues" evidence="2">
    <location>
        <begin position="517"/>
        <end position="526"/>
    </location>
</feature>
<dbReference type="InterPro" id="IPR001680">
    <property type="entry name" value="WD40_rpt"/>
</dbReference>
<dbReference type="PANTHER" id="PTHR23287:SF16">
    <property type="entry name" value="TECTONIN BETA-PROPELLER REPEAT-CONTAINING PROTEIN 2"/>
    <property type="match status" value="1"/>
</dbReference>
<evidence type="ECO:0000256" key="1">
    <source>
        <dbReference type="SAM" id="Coils"/>
    </source>
</evidence>
<feature type="compositionally biased region" description="Basic residues" evidence="2">
    <location>
        <begin position="506"/>
        <end position="516"/>
    </location>
</feature>
<proteinExistence type="predicted"/>
<dbReference type="GeneID" id="107067716"/>
<organism evidence="5 6">
    <name type="scientific">Polistes dominula</name>
    <name type="common">European paper wasp</name>
    <name type="synonym">Vespa dominula</name>
    <dbReference type="NCBI Taxonomy" id="743375"/>
    <lineage>
        <taxon>Eukaryota</taxon>
        <taxon>Metazoa</taxon>
        <taxon>Ecdysozoa</taxon>
        <taxon>Arthropoda</taxon>
        <taxon>Hexapoda</taxon>
        <taxon>Insecta</taxon>
        <taxon>Pterygota</taxon>
        <taxon>Neoptera</taxon>
        <taxon>Endopterygota</taxon>
        <taxon>Hymenoptera</taxon>
        <taxon>Apocrita</taxon>
        <taxon>Aculeata</taxon>
        <taxon>Vespoidea</taxon>
        <taxon>Vespidae</taxon>
        <taxon>Polistinae</taxon>
        <taxon>Polistini</taxon>
        <taxon>Polistes</taxon>
    </lineage>
</organism>
<feature type="chain" id="PRO_5047477045" evidence="3">
    <location>
        <begin position="17"/>
        <end position="1199"/>
    </location>
</feature>
<dbReference type="Gene3D" id="2.130.10.10">
    <property type="entry name" value="YVTN repeat-like/Quinoprotein amine dehydrogenase"/>
    <property type="match status" value="1"/>
</dbReference>
<keyword evidence="1" id="KW-0175">Coiled coil</keyword>
<dbReference type="InterPro" id="IPR015943">
    <property type="entry name" value="WD40/YVTN_repeat-like_dom_sf"/>
</dbReference>
<gene>
    <name evidence="6" type="primary">LOC107067716</name>
</gene>
<keyword evidence="3" id="KW-0732">Signal</keyword>
<reference evidence="6" key="1">
    <citation type="submission" date="2025-08" db="UniProtKB">
        <authorList>
            <consortium name="RefSeq"/>
        </authorList>
    </citation>
    <scope>IDENTIFICATION</scope>
    <source>
        <tissue evidence="6">Whole body</tissue>
    </source>
</reference>
<dbReference type="SMART" id="SM00320">
    <property type="entry name" value="WD40"/>
    <property type="match status" value="2"/>
</dbReference>
<evidence type="ECO:0000313" key="5">
    <source>
        <dbReference type="Proteomes" id="UP000694924"/>
    </source>
</evidence>
<feature type="coiled-coil region" evidence="1">
    <location>
        <begin position="465"/>
        <end position="493"/>
    </location>
</feature>
<evidence type="ECO:0000256" key="3">
    <source>
        <dbReference type="SAM" id="SignalP"/>
    </source>
</evidence>
<dbReference type="PANTHER" id="PTHR23287">
    <property type="entry name" value="RUBY-EYE2-LIKE PROTEIN"/>
    <property type="match status" value="1"/>
</dbReference>
<dbReference type="Proteomes" id="UP000694924">
    <property type="component" value="Unplaced"/>
</dbReference>
<feature type="region of interest" description="Disordered" evidence="2">
    <location>
        <begin position="505"/>
        <end position="529"/>
    </location>
</feature>
<sequence>MIVYVFIVNIILCVYFTDMTTPKCEDAGPLKEWAPPTALLESIPARTAIGLFNHDINFTCIAALCDFIAVGTNSGAVYWYNRETHETTKLSCWCVNTPITCLQIVSTVDYMVAAGSEKGVKIFRIPKVIPDSVPERIKPKEKKKILQNSINLHKDTVTALEWSKNGMHLFSGDENGLVVVADFDYYNNTLEVSKLCNEKYPIVQLSCHRGLLLISTTLRTILLDRCDNNRVTQIGQRERKNLGPFGAIFRHSYTRKFIIYATRPGFRIWEADRKGTVLKTLMFKDAIKFNEAYVKLLNPAPESVRNSRTETAFGTLLQFNEDYLITYNSDIIYIVNPNNITVTAVTDVRRVTNVACTKEEIFIVEGDRNIIRISYYPDTTAKDVMSFPALSQSRTAGLLELTTIIAESKVLPVLSFSKKKQKNETSSTSITLNDNTSMEANSITDAEEAVEIPSVFSVDFSTDSQMDLNKQNKKEEEENKQNLRRQIFEKISEQDFEDVVFTPEKKNKKLRSKSQNRNKSEVSTSDEISKASFPSRIEGIQTFMSTSIDDKLMVPSPRDLESIQRDVEDKEKLLAHMLDFDLISSKKNIDAANKSIDIITDPSSTISCSIVGIESNNVNLSNEFPDWDRNHSHIGNHENEYNQSNNNKPVESGDDEVSYQTVLETFKRLVETNKKLTKSKLTFDEDIAKTPAKIENIEANYQKALKMLEEYELSNEKLIDKVPTESGDDKASNETEFKKLENISGGSEGITKCILRNKELVDDILAESENDDTSYIIDLEKLKKLLGIAKEITTNKLRIKELLDNSCDESRNDETNSYQTVIDKLEVLLETSKDKKRSKLIIKELKDNISDESKNDKISYQTIIQIFKKLVETNKEITIDEYTVNIHAKLANDVANHQTALKMLQEFEKSSKKLTTSELESEKLIDNACAEIKNEKASYQVVLKMLDLLILTSKKLQKNKFKNDELIDNTPTKSRENKIDYGTELTKLGELLKSSEGITKCKLKIKEFIDKAPVESGDDQNCYKAILIMLEVLEECAKEIAKNKLKNDLLFGNASDESEYDKITYDMVLKILEEIREFSKKEKKTKLISEKLLDKASAEIENDEAVHQMEFKKLEELEKNSKELIKSKLKSAELISLEDLQDVTHERTTRATNSDSSWSDLEIDLAVLNESITASNISEDEDWVLVHKHSPKIDKDQIK</sequence>